<evidence type="ECO:0000256" key="1">
    <source>
        <dbReference type="ARBA" id="ARBA00004651"/>
    </source>
</evidence>
<keyword evidence="11 12" id="KW-0472">Membrane</keyword>
<dbReference type="GO" id="GO:0070069">
    <property type="term" value="C:cytochrome complex"/>
    <property type="evidence" value="ECO:0007669"/>
    <property type="project" value="InterPro"/>
</dbReference>
<keyword evidence="6 12" id="KW-0812">Transmembrane</keyword>
<evidence type="ECO:0000313" key="13">
    <source>
        <dbReference type="EMBL" id="MBO2025820.1"/>
    </source>
</evidence>
<keyword evidence="4" id="KW-1003">Cell membrane</keyword>
<evidence type="ECO:0000256" key="2">
    <source>
        <dbReference type="ARBA" id="ARBA00009819"/>
    </source>
</evidence>
<evidence type="ECO:0000256" key="3">
    <source>
        <dbReference type="ARBA" id="ARBA00022448"/>
    </source>
</evidence>
<evidence type="ECO:0000256" key="5">
    <source>
        <dbReference type="ARBA" id="ARBA00022617"/>
    </source>
</evidence>
<keyword evidence="7" id="KW-0479">Metal-binding</keyword>
<keyword evidence="3" id="KW-0813">Transport</keyword>
<accession>A0A939NRA3</accession>
<keyword evidence="8" id="KW-0249">Electron transport</keyword>
<sequence>MPALKDFPKEDRPYSPAVFWSFRIMVGMGVLMIALGSAAPGCAIGAATTTSFQWFALCMGPPVLLPRSPGG</sequence>
<dbReference type="AlphaFoldDB" id="A0A939NRA3"/>
<comment type="similarity">
    <text evidence="2">Belongs to the cytochrome ubiquinol oxidase subunit 1 family.</text>
</comment>
<dbReference type="GO" id="GO:0009055">
    <property type="term" value="F:electron transfer activity"/>
    <property type="evidence" value="ECO:0007669"/>
    <property type="project" value="InterPro"/>
</dbReference>
<evidence type="ECO:0000256" key="6">
    <source>
        <dbReference type="ARBA" id="ARBA00022692"/>
    </source>
</evidence>
<evidence type="ECO:0000256" key="12">
    <source>
        <dbReference type="SAM" id="Phobius"/>
    </source>
</evidence>
<dbReference type="GO" id="GO:0046872">
    <property type="term" value="F:metal ion binding"/>
    <property type="evidence" value="ECO:0007669"/>
    <property type="project" value="UniProtKB-KW"/>
</dbReference>
<gene>
    <name evidence="13" type="ORF">J4733_20305</name>
</gene>
<keyword evidence="10" id="KW-0408">Iron</keyword>
<evidence type="ECO:0000256" key="8">
    <source>
        <dbReference type="ARBA" id="ARBA00022982"/>
    </source>
</evidence>
<dbReference type="InterPro" id="IPR002585">
    <property type="entry name" value="Cyt-d_ubiquinol_oxidase_su_1"/>
</dbReference>
<dbReference type="GO" id="GO:0019646">
    <property type="term" value="P:aerobic electron transport chain"/>
    <property type="evidence" value="ECO:0007669"/>
    <property type="project" value="InterPro"/>
</dbReference>
<evidence type="ECO:0000256" key="10">
    <source>
        <dbReference type="ARBA" id="ARBA00023004"/>
    </source>
</evidence>
<dbReference type="GO" id="GO:0005886">
    <property type="term" value="C:plasma membrane"/>
    <property type="evidence" value="ECO:0007669"/>
    <property type="project" value="UniProtKB-SubCell"/>
</dbReference>
<dbReference type="Pfam" id="PF01654">
    <property type="entry name" value="Cyt_bd_oxida_I"/>
    <property type="match status" value="1"/>
</dbReference>
<keyword evidence="5" id="KW-0349">Heme</keyword>
<dbReference type="Proteomes" id="UP000664267">
    <property type="component" value="Unassembled WGS sequence"/>
</dbReference>
<keyword evidence="9 12" id="KW-1133">Transmembrane helix</keyword>
<evidence type="ECO:0000256" key="9">
    <source>
        <dbReference type="ARBA" id="ARBA00022989"/>
    </source>
</evidence>
<evidence type="ECO:0000313" key="14">
    <source>
        <dbReference type="Proteomes" id="UP000664267"/>
    </source>
</evidence>
<organism evidence="13 14">
    <name type="scientific">Klebsiella pneumoniae</name>
    <dbReference type="NCBI Taxonomy" id="573"/>
    <lineage>
        <taxon>Bacteria</taxon>
        <taxon>Pseudomonadati</taxon>
        <taxon>Pseudomonadota</taxon>
        <taxon>Gammaproteobacteria</taxon>
        <taxon>Enterobacterales</taxon>
        <taxon>Enterobacteriaceae</taxon>
        <taxon>Klebsiella/Raoultella group</taxon>
        <taxon>Klebsiella</taxon>
        <taxon>Klebsiella pneumoniae complex</taxon>
    </lineage>
</organism>
<name>A0A939NRA3_KLEPN</name>
<evidence type="ECO:0000256" key="7">
    <source>
        <dbReference type="ARBA" id="ARBA00022723"/>
    </source>
</evidence>
<comment type="subcellular location">
    <subcellularLocation>
        <location evidence="1">Cell membrane</location>
        <topology evidence="1">Multi-pass membrane protein</topology>
    </subcellularLocation>
</comment>
<evidence type="ECO:0000256" key="11">
    <source>
        <dbReference type="ARBA" id="ARBA00023136"/>
    </source>
</evidence>
<reference evidence="13" key="1">
    <citation type="submission" date="2021-03" db="EMBL/GenBank/DDBJ databases">
        <title>Molecular epidemiology and mechanisms of colistin and carbapenem resistance in Enterobacteriaceae from clinical isolates, the environment and porcine samples in Pretoria, South Africa.</title>
        <authorList>
            <person name="Bogoshi D."/>
            <person name="Mbelle N.M."/>
            <person name="Naidoo V."/>
            <person name="Osei Sekyere J."/>
        </authorList>
    </citation>
    <scope>NUCLEOTIDE SEQUENCE</scope>
    <source>
        <strain evidence="13">C029</strain>
    </source>
</reference>
<comment type="caution">
    <text evidence="13">The sequence shown here is derived from an EMBL/GenBank/DDBJ whole genome shotgun (WGS) entry which is preliminary data.</text>
</comment>
<feature type="transmembrane region" description="Helical" evidence="12">
    <location>
        <begin position="20"/>
        <end position="47"/>
    </location>
</feature>
<evidence type="ECO:0000256" key="4">
    <source>
        <dbReference type="ARBA" id="ARBA00022475"/>
    </source>
</evidence>
<protein>
    <submittedName>
        <fullName evidence="13">Cytochrome ubiquinol oxidase subunit I</fullName>
    </submittedName>
</protein>
<dbReference type="EMBL" id="JAGETN010000036">
    <property type="protein sequence ID" value="MBO2025820.1"/>
    <property type="molecule type" value="Genomic_DNA"/>
</dbReference>
<proteinExistence type="inferred from homology"/>